<sequence length="1375" mass="159594">MLFKHRYFFVLDVFHYYKLLDSVVSTLMIPNIGQNTCLTVFEVDGTHSKQKTLARYHDKIYVPEYSNIKYCFFDSSSHCEKLKSRWFGIRDHYCFQSNITAENMSSSFIDYVNRRTSLIDYQVKLLLTNLNISNILPGSFDSFKNMFELYFDINNIQIIRKGVFNCLGHLKILSFKFNKVEIIEEGAFSGLEQLTHLNLKKNLIYHLNENIFYPLKNLYTLGISNNFINSANLSYFRFTSIKEFHLDHNKINSLQNFIFNEVSVNILDLSYNNVSVIEPEAFFKQSNLYDLNLNNNKLDKLSSSLHYLVSLKKLDLSYNNLQTISMGFFDHFNDLESLNLTHNNIISVRELNVLNVIYLGLAYNKLKDFDDKSLKYFPKLKKISLDRNIWECKTLLKEAIFSRSIVIEKGYESNLECSESNDTYKSTIDVKNTSFNKGNILEQNTPIMYLFYVIVVLQFTGYEPFCVEDRDKIYVPEYSNIENCFQDSSSNCNKFKSLWFGQNVRGCYQTNITEEILSSSFIKDVHSNTYILDYDSAKLLLTKLNISYILPRSFENYKNRLTELYFDINNIQIIKKGVFNSLGHLKILSFKFNKVETIEEDAFSGLEQLTHLNLKNNLIYHLNENIFYPLKKLYILSISNNFINSANQSYFRFTSIKEFYVDHNKINQLQNLMFNNVSVNILDISYNNVSVIEPEAFLNQSNLYDLSLNNNKLDKLSSSLHYLVSLKKLDLSYNNLQIISTGFFDHFNNLESLNLTHNNIISVRELNVLNVIYLGLAYNKLKDFDYKALKYFPKLRTISLDGNKWECKILLKIVLDLTSQSIVVEKGHQRNLSNILGIECSKSSDTTTNQPKTTIDTADSTYIGGLISVGQFGVVEVPLWNTPKTNGYLSLYNPIVGQLRRDMYLFYVIVVLQFTGYEPFCVEDRDNIYVPEYSNILDYFSDSSSYCEKFISSWLGIQYGDCYQSNIIAENISSSFIDEVHSRTFLLHNYNVKLLLIKLNIFNILPGSFDNFKRYLTELYFDKNNIQIIRKGVFNSLSYLTILSFKFNKVEIIEEDAFSGLEQLTHLNLKNNLIYQLNQNIFHPIKKLHILGISNNFINTANQSYFRFTSIKEFYVNHNKINQLQNFMFNNVSVNILDISYNNVSVIEPEAFFNQINLYDLSLNNNKLDKLSSSLHYLVSLKKLDLSYNNLQIISTGFFDHFNGLESLNLTHNNIISVRELNVLNVIYLGLAYNKLKDFDDKSLKYFPKLRTISLDGNKWECKILLKIVLDLTSQSIVVEKGHQRNLSNILGIECSKSSDTTTNQPKTTIDVGHTSFNKDTLNKDTLLDQNTPIVIILIIITVILVLGFGTLVYNNIIIAKLLNKKPLQEQIPLM</sequence>
<evidence type="ECO:0000256" key="1">
    <source>
        <dbReference type="ARBA" id="ARBA00022614"/>
    </source>
</evidence>
<organism evidence="4 5">
    <name type="scientific">Brassicogethes aeneus</name>
    <name type="common">Rape pollen beetle</name>
    <name type="synonym">Meligethes aeneus</name>
    <dbReference type="NCBI Taxonomy" id="1431903"/>
    <lineage>
        <taxon>Eukaryota</taxon>
        <taxon>Metazoa</taxon>
        <taxon>Ecdysozoa</taxon>
        <taxon>Arthropoda</taxon>
        <taxon>Hexapoda</taxon>
        <taxon>Insecta</taxon>
        <taxon>Pterygota</taxon>
        <taxon>Neoptera</taxon>
        <taxon>Endopterygota</taxon>
        <taxon>Coleoptera</taxon>
        <taxon>Polyphaga</taxon>
        <taxon>Cucujiformia</taxon>
        <taxon>Nitidulidae</taxon>
        <taxon>Meligethinae</taxon>
        <taxon>Brassicogethes</taxon>
    </lineage>
</organism>
<keyword evidence="1" id="KW-0433">Leucine-rich repeat</keyword>
<feature type="transmembrane region" description="Helical" evidence="3">
    <location>
        <begin position="1334"/>
        <end position="1357"/>
    </location>
</feature>
<dbReference type="InterPro" id="IPR001611">
    <property type="entry name" value="Leu-rich_rpt"/>
</dbReference>
<dbReference type="Pfam" id="PF13855">
    <property type="entry name" value="LRR_8"/>
    <property type="match status" value="6"/>
</dbReference>
<dbReference type="PROSITE" id="PS51450">
    <property type="entry name" value="LRR"/>
    <property type="match status" value="8"/>
</dbReference>
<evidence type="ECO:0000256" key="3">
    <source>
        <dbReference type="SAM" id="Phobius"/>
    </source>
</evidence>
<dbReference type="PANTHER" id="PTHR24366:SF171">
    <property type="entry name" value="LEUCINE RICH REPEAT NEURONAL 4"/>
    <property type="match status" value="1"/>
</dbReference>
<keyword evidence="3" id="KW-1133">Transmembrane helix</keyword>
<evidence type="ECO:0000256" key="2">
    <source>
        <dbReference type="ARBA" id="ARBA00022737"/>
    </source>
</evidence>
<dbReference type="InterPro" id="IPR032675">
    <property type="entry name" value="LRR_dom_sf"/>
</dbReference>
<dbReference type="PRINTS" id="PR00019">
    <property type="entry name" value="LEURICHRPT"/>
</dbReference>
<dbReference type="SUPFAM" id="SSF52058">
    <property type="entry name" value="L domain-like"/>
    <property type="match status" value="3"/>
</dbReference>
<keyword evidence="5" id="KW-1185">Reference proteome</keyword>
<evidence type="ECO:0000313" key="4">
    <source>
        <dbReference type="EMBL" id="CAH0553895.1"/>
    </source>
</evidence>
<dbReference type="SMART" id="SM00369">
    <property type="entry name" value="LRR_TYP"/>
    <property type="match status" value="18"/>
</dbReference>
<evidence type="ECO:0008006" key="6">
    <source>
        <dbReference type="Google" id="ProtNLM"/>
    </source>
</evidence>
<dbReference type="InterPro" id="IPR003591">
    <property type="entry name" value="Leu-rich_rpt_typical-subtyp"/>
</dbReference>
<keyword evidence="3" id="KW-0472">Membrane</keyword>
<keyword evidence="2" id="KW-0677">Repeat</keyword>
<reference evidence="4" key="1">
    <citation type="submission" date="2021-12" db="EMBL/GenBank/DDBJ databases">
        <authorList>
            <person name="King R."/>
        </authorList>
    </citation>
    <scope>NUCLEOTIDE SEQUENCE</scope>
</reference>
<dbReference type="PANTHER" id="PTHR24366">
    <property type="entry name" value="IG(IMMUNOGLOBULIN) AND LRR(LEUCINE RICH REPEAT) DOMAINS"/>
    <property type="match status" value="1"/>
</dbReference>
<dbReference type="Proteomes" id="UP001154078">
    <property type="component" value="Chromosome 3"/>
</dbReference>
<gene>
    <name evidence="4" type="ORF">MELIAE_LOCUS5784</name>
</gene>
<name>A0A9P0FGQ2_BRAAE</name>
<proteinExistence type="predicted"/>
<dbReference type="OrthoDB" id="8023798at2759"/>
<protein>
    <recommendedName>
        <fullName evidence="6">Chaoptin</fullName>
    </recommendedName>
</protein>
<accession>A0A9P0FGQ2</accession>
<dbReference type="SMART" id="SM00365">
    <property type="entry name" value="LRR_SD22"/>
    <property type="match status" value="11"/>
</dbReference>
<keyword evidence="3" id="KW-0812">Transmembrane</keyword>
<evidence type="ECO:0000313" key="5">
    <source>
        <dbReference type="Proteomes" id="UP001154078"/>
    </source>
</evidence>
<dbReference type="EMBL" id="OV121134">
    <property type="protein sequence ID" value="CAH0553895.1"/>
    <property type="molecule type" value="Genomic_DNA"/>
</dbReference>
<dbReference type="Gene3D" id="3.80.10.10">
    <property type="entry name" value="Ribonuclease Inhibitor"/>
    <property type="match status" value="6"/>
</dbReference>